<feature type="non-terminal residue" evidence="2">
    <location>
        <position position="468"/>
    </location>
</feature>
<reference evidence="2" key="1">
    <citation type="journal article" date="2023" name="G3 (Bethesda)">
        <title>Whole genome assembly and annotation of the endangered Caribbean coral Acropora cervicornis.</title>
        <authorList>
            <person name="Selwyn J.D."/>
            <person name="Vollmer S.V."/>
        </authorList>
    </citation>
    <scope>NUCLEOTIDE SEQUENCE</scope>
    <source>
        <strain evidence="2">K2</strain>
    </source>
</reference>
<dbReference type="InterPro" id="IPR000477">
    <property type="entry name" value="RT_dom"/>
</dbReference>
<dbReference type="AlphaFoldDB" id="A0AAD9QCH9"/>
<comment type="caution">
    <text evidence="2">The sequence shown here is derived from an EMBL/GenBank/DDBJ whole genome shotgun (WGS) entry which is preliminary data.</text>
</comment>
<reference evidence="2" key="2">
    <citation type="journal article" date="2023" name="Science">
        <title>Genomic signatures of disease resistance in endangered staghorn corals.</title>
        <authorList>
            <person name="Vollmer S.V."/>
            <person name="Selwyn J.D."/>
            <person name="Despard B.A."/>
            <person name="Roesel C.L."/>
        </authorList>
    </citation>
    <scope>NUCLEOTIDE SEQUENCE</scope>
    <source>
        <strain evidence="2">K2</strain>
    </source>
</reference>
<proteinExistence type="predicted"/>
<feature type="domain" description="Reverse transcriptase" evidence="1">
    <location>
        <begin position="255"/>
        <end position="350"/>
    </location>
</feature>
<dbReference type="InterPro" id="IPR043128">
    <property type="entry name" value="Rev_trsase/Diguanyl_cyclase"/>
</dbReference>
<evidence type="ECO:0000313" key="3">
    <source>
        <dbReference type="Proteomes" id="UP001249851"/>
    </source>
</evidence>
<gene>
    <name evidence="2" type="ORF">P5673_019006</name>
</gene>
<dbReference type="PANTHER" id="PTHR37984:SF5">
    <property type="entry name" value="PROTEIN NYNRIN-LIKE"/>
    <property type="match status" value="1"/>
</dbReference>
<protein>
    <recommendedName>
        <fullName evidence="1">Reverse transcriptase domain-containing protein</fullName>
    </recommendedName>
</protein>
<dbReference type="InterPro" id="IPR050951">
    <property type="entry name" value="Retrovirus_Pol_polyprotein"/>
</dbReference>
<name>A0AAD9QCH9_ACRCE</name>
<dbReference type="Pfam" id="PF00078">
    <property type="entry name" value="RVT_1"/>
    <property type="match status" value="1"/>
</dbReference>
<evidence type="ECO:0000259" key="1">
    <source>
        <dbReference type="Pfam" id="PF00078"/>
    </source>
</evidence>
<dbReference type="InterPro" id="IPR043502">
    <property type="entry name" value="DNA/RNA_pol_sf"/>
</dbReference>
<dbReference type="PANTHER" id="PTHR37984">
    <property type="entry name" value="PROTEIN CBG26694"/>
    <property type="match status" value="1"/>
</dbReference>
<dbReference type="SUPFAM" id="SSF56672">
    <property type="entry name" value="DNA/RNA polymerases"/>
    <property type="match status" value="1"/>
</dbReference>
<evidence type="ECO:0000313" key="2">
    <source>
        <dbReference type="EMBL" id="KAK2558791.1"/>
    </source>
</evidence>
<dbReference type="CDD" id="cd01647">
    <property type="entry name" value="RT_LTR"/>
    <property type="match status" value="1"/>
</dbReference>
<dbReference type="Gene3D" id="3.10.10.10">
    <property type="entry name" value="HIV Type 1 Reverse Transcriptase, subunit A, domain 1"/>
    <property type="match status" value="1"/>
</dbReference>
<sequence length="468" mass="52229">DDTELSKLPAVNKDEIHSVGRGKKVSSSKEASKPNVRNCTNCGVDHSAKLKSCPAFGRKCLYCGKLNHFEKLSNDQCKDDLFVIDAVSELRCKREIFCTMKINGKPVELKIDTGAKCNLNVVQLVAYGGDTLPTCNLEFDVVDRPVTPLLVLADSLNMDLVQLHSEVHEVDTIDAFQTAVFNEYKDSFEGHLDNLPVVYKMRLDPNFTPVVRPPRKVTLAMEECAKTELERMVKIGVVTPVSEPTEWVSQMVAARKKDGSIRICIDPQDLNKALRRPHHPMRSVEDVALRMPNASVISTLDARSGFWQINLDHESSLLTTLSTPFGRYRFLHMPSGITSAFKVFQQYIQLLNKGHSGADATTRGAKDIVYWLSMMLEIDSTIALCQPCNSAKPHQQKDPLLIHPVPELPWFLDRGAKPLPPLNPQQVVRLQTSKGYEKVGVVKQPTSDPRSYIANVGKRESTVEIGDI</sequence>
<dbReference type="Gene3D" id="3.30.70.270">
    <property type="match status" value="1"/>
</dbReference>
<organism evidence="2 3">
    <name type="scientific">Acropora cervicornis</name>
    <name type="common">Staghorn coral</name>
    <dbReference type="NCBI Taxonomy" id="6130"/>
    <lineage>
        <taxon>Eukaryota</taxon>
        <taxon>Metazoa</taxon>
        <taxon>Cnidaria</taxon>
        <taxon>Anthozoa</taxon>
        <taxon>Hexacorallia</taxon>
        <taxon>Scleractinia</taxon>
        <taxon>Astrocoeniina</taxon>
        <taxon>Acroporidae</taxon>
        <taxon>Acropora</taxon>
    </lineage>
</organism>
<dbReference type="EMBL" id="JARQWQ010000043">
    <property type="protein sequence ID" value="KAK2558791.1"/>
    <property type="molecule type" value="Genomic_DNA"/>
</dbReference>
<dbReference type="Proteomes" id="UP001249851">
    <property type="component" value="Unassembled WGS sequence"/>
</dbReference>
<keyword evidence="3" id="KW-1185">Reference proteome</keyword>
<accession>A0AAD9QCH9</accession>